<feature type="compositionally biased region" description="Polar residues" evidence="1">
    <location>
        <begin position="479"/>
        <end position="500"/>
    </location>
</feature>
<accession>A0A0D1Z3T0</accession>
<name>A0A0D1Z3T0_EXOME</name>
<evidence type="ECO:0000313" key="3">
    <source>
        <dbReference type="Proteomes" id="UP000054302"/>
    </source>
</evidence>
<dbReference type="OrthoDB" id="5290791at2759"/>
<organism evidence="2 3">
    <name type="scientific">Exophiala mesophila</name>
    <name type="common">Black yeast-like fungus</name>
    <dbReference type="NCBI Taxonomy" id="212818"/>
    <lineage>
        <taxon>Eukaryota</taxon>
        <taxon>Fungi</taxon>
        <taxon>Dikarya</taxon>
        <taxon>Ascomycota</taxon>
        <taxon>Pezizomycotina</taxon>
        <taxon>Eurotiomycetes</taxon>
        <taxon>Chaetothyriomycetidae</taxon>
        <taxon>Chaetothyriales</taxon>
        <taxon>Herpotrichiellaceae</taxon>
        <taxon>Exophiala</taxon>
    </lineage>
</organism>
<dbReference type="OMA" id="GHENTFQ"/>
<dbReference type="EMBL" id="KN847525">
    <property type="protein sequence ID" value="KIV88519.1"/>
    <property type="molecule type" value="Genomic_DNA"/>
</dbReference>
<keyword evidence="3" id="KW-1185">Reference proteome</keyword>
<feature type="region of interest" description="Disordered" evidence="1">
    <location>
        <begin position="521"/>
        <end position="582"/>
    </location>
</feature>
<reference evidence="2 3" key="1">
    <citation type="submission" date="2015-01" db="EMBL/GenBank/DDBJ databases">
        <title>The Genome Sequence of Exophiala mesophila CBS40295.</title>
        <authorList>
            <consortium name="The Broad Institute Genomics Platform"/>
            <person name="Cuomo C."/>
            <person name="de Hoog S."/>
            <person name="Gorbushina A."/>
            <person name="Stielow B."/>
            <person name="Teixiera M."/>
            <person name="Abouelleil A."/>
            <person name="Chapman S.B."/>
            <person name="Priest M."/>
            <person name="Young S.K."/>
            <person name="Wortman J."/>
            <person name="Nusbaum C."/>
            <person name="Birren B."/>
        </authorList>
    </citation>
    <scope>NUCLEOTIDE SEQUENCE [LARGE SCALE GENOMIC DNA]</scope>
    <source>
        <strain evidence="2 3">CBS 40295</strain>
    </source>
</reference>
<dbReference type="AlphaFoldDB" id="A0A0D1Z3T0"/>
<evidence type="ECO:0000313" key="2">
    <source>
        <dbReference type="EMBL" id="KIV88519.1"/>
    </source>
</evidence>
<dbReference type="VEuPathDB" id="FungiDB:PV10_08197"/>
<feature type="compositionally biased region" description="Acidic residues" evidence="1">
    <location>
        <begin position="541"/>
        <end position="550"/>
    </location>
</feature>
<dbReference type="HOGENOM" id="CLU_017662_1_0_1"/>
<evidence type="ECO:0000256" key="1">
    <source>
        <dbReference type="SAM" id="MobiDB-lite"/>
    </source>
</evidence>
<dbReference type="RefSeq" id="XP_016220093.1">
    <property type="nucleotide sequence ID" value="XM_016373182.1"/>
</dbReference>
<feature type="region of interest" description="Disordered" evidence="1">
    <location>
        <begin position="472"/>
        <end position="500"/>
    </location>
</feature>
<gene>
    <name evidence="2" type="ORF">PV10_08197</name>
</gene>
<protein>
    <recommendedName>
        <fullName evidence="4">Clr5 domain-containing protein</fullName>
    </recommendedName>
</protein>
<dbReference type="Proteomes" id="UP000054302">
    <property type="component" value="Unassembled WGS sequence"/>
</dbReference>
<proteinExistence type="predicted"/>
<sequence>MVHHVQSPTIESLISIWTVAESIGQCLSAGDLISLSRSTVGLRASLHGFGPIDIGDETSPAQPRDSLRIGNHNTAQWKLLKSIALWECSLTSHTKGDKPRPCLYCSRPVCGACIVKSSFSRGHENTFQHRIRHLCTKCWETGTQSRGHRFPLIASERPGSATKQWHDTTESTRDYCVCTLKSDGHICPDCKDFQNWEAIADGNDKCHGLRCNEPLGDDKDRRRICLWCDKALPRQVGGTTRHHWNRRMVEARARTIASRQADIEEYNRKRLMLMRMSRREMRGDDAVQGDAEADTPQFVRHLDTMNYRTYMDEAVAPTPKAVYDSKRGYWRYNPSFLIKIGTRVQHGNSLPGPSSTELACLEGQSTYRFARTNAEKAIEEEPHINGSSLSGDYRWIDMKAIILEHVLVNKVSYQELGRIMLEGYNVDASAEDYRVMVDRWIWNTRKRSSGASRTGSSSRVLVDATTQASWVEGLDSKSNKTMLSPSDSEGQSSAPMDRSTPTFLMDVLPVSMLDQASNEQNMVSDAGGSGLEGVQTTTNDNDNDDTQGELEESHDIGPPDLLNPPEEDEDPPPYSSNGWLWP</sequence>
<dbReference type="GeneID" id="27326042"/>
<evidence type="ECO:0008006" key="4">
    <source>
        <dbReference type="Google" id="ProtNLM"/>
    </source>
</evidence>